<sequence length="60" mass="6264">MASMAMTIEAPPGVGVSGLERVTRRRTGVRGLPLGALAPLGSMRSRWNGGPPSLSCGMRR</sequence>
<feature type="region of interest" description="Disordered" evidence="1">
    <location>
        <begin position="40"/>
        <end position="60"/>
    </location>
</feature>
<organism evidence="2 3">
    <name type="scientific">Candidatus Methylocalor cossyra</name>
    <dbReference type="NCBI Taxonomy" id="3108543"/>
    <lineage>
        <taxon>Bacteria</taxon>
        <taxon>Pseudomonadati</taxon>
        <taxon>Pseudomonadota</taxon>
        <taxon>Gammaproteobacteria</taxon>
        <taxon>Methylococcales</taxon>
        <taxon>Methylococcaceae</taxon>
        <taxon>Candidatus Methylocalor</taxon>
    </lineage>
</organism>
<dbReference type="Proteomes" id="UP001497493">
    <property type="component" value="Plasmid 2"/>
</dbReference>
<name>A0ABM9NMR8_9GAMM</name>
<protein>
    <submittedName>
        <fullName evidence="2">Uncharacterized protein</fullName>
    </submittedName>
</protein>
<gene>
    <name evidence="2" type="ORF">MECH1_V1_P0026</name>
</gene>
<evidence type="ECO:0000256" key="1">
    <source>
        <dbReference type="SAM" id="MobiDB-lite"/>
    </source>
</evidence>
<dbReference type="EMBL" id="OZ026885">
    <property type="protein sequence ID" value="CAL1241958.1"/>
    <property type="molecule type" value="Genomic_DNA"/>
</dbReference>
<keyword evidence="2" id="KW-0614">Plasmid</keyword>
<evidence type="ECO:0000313" key="3">
    <source>
        <dbReference type="Proteomes" id="UP001497493"/>
    </source>
</evidence>
<geneLocation type="plasmid" evidence="2 3">
    <name>2</name>
</geneLocation>
<accession>A0ABM9NMR8</accession>
<keyword evidence="3" id="KW-1185">Reference proteome</keyword>
<proteinExistence type="predicted"/>
<evidence type="ECO:0000313" key="2">
    <source>
        <dbReference type="EMBL" id="CAL1241958.1"/>
    </source>
</evidence>
<reference evidence="2 3" key="1">
    <citation type="submission" date="2024-04" db="EMBL/GenBank/DDBJ databases">
        <authorList>
            <person name="Cremers G."/>
        </authorList>
    </citation>
    <scope>NUCLEOTIDE SEQUENCE [LARGE SCALE GENOMIC DNA]</scope>
    <source>
        <strain evidence="2">MeCH1-AG</strain>
        <plasmid evidence="2 3">2</plasmid>
    </source>
</reference>